<evidence type="ECO:0000256" key="5">
    <source>
        <dbReference type="ARBA" id="ARBA00023136"/>
    </source>
</evidence>
<name>A0A5B7DS08_PORTR</name>
<dbReference type="AlphaFoldDB" id="A0A5B7DS08"/>
<evidence type="ECO:0000256" key="6">
    <source>
        <dbReference type="ARBA" id="ARBA00023180"/>
    </source>
</evidence>
<evidence type="ECO:0000256" key="4">
    <source>
        <dbReference type="ARBA" id="ARBA00022989"/>
    </source>
</evidence>
<dbReference type="Pfam" id="PF01130">
    <property type="entry name" value="CD36"/>
    <property type="match status" value="1"/>
</dbReference>
<proteinExistence type="inferred from homology"/>
<keyword evidence="3 7" id="KW-0812">Transmembrane</keyword>
<organism evidence="8 9">
    <name type="scientific">Portunus trituberculatus</name>
    <name type="common">Swimming crab</name>
    <name type="synonym">Neptunus trituberculatus</name>
    <dbReference type="NCBI Taxonomy" id="210409"/>
    <lineage>
        <taxon>Eukaryota</taxon>
        <taxon>Metazoa</taxon>
        <taxon>Ecdysozoa</taxon>
        <taxon>Arthropoda</taxon>
        <taxon>Crustacea</taxon>
        <taxon>Multicrustacea</taxon>
        <taxon>Malacostraca</taxon>
        <taxon>Eumalacostraca</taxon>
        <taxon>Eucarida</taxon>
        <taxon>Decapoda</taxon>
        <taxon>Pleocyemata</taxon>
        <taxon>Brachyura</taxon>
        <taxon>Eubrachyura</taxon>
        <taxon>Portunoidea</taxon>
        <taxon>Portunidae</taxon>
        <taxon>Portuninae</taxon>
        <taxon>Portunus</taxon>
    </lineage>
</organism>
<feature type="transmembrane region" description="Helical" evidence="7">
    <location>
        <begin position="171"/>
        <end position="195"/>
    </location>
</feature>
<evidence type="ECO:0000256" key="3">
    <source>
        <dbReference type="ARBA" id="ARBA00022692"/>
    </source>
</evidence>
<keyword evidence="9" id="KW-1185">Reference proteome</keyword>
<comment type="subcellular location">
    <subcellularLocation>
        <location evidence="1">Membrane</location>
    </subcellularLocation>
</comment>
<evidence type="ECO:0000256" key="2">
    <source>
        <dbReference type="ARBA" id="ARBA00010532"/>
    </source>
</evidence>
<evidence type="ECO:0000313" key="8">
    <source>
        <dbReference type="EMBL" id="MPC23783.1"/>
    </source>
</evidence>
<dbReference type="GO" id="GO:0005044">
    <property type="term" value="F:scavenger receptor activity"/>
    <property type="evidence" value="ECO:0007669"/>
    <property type="project" value="TreeGrafter"/>
</dbReference>
<dbReference type="InterPro" id="IPR002159">
    <property type="entry name" value="CD36_fam"/>
</dbReference>
<keyword evidence="5 7" id="KW-0472">Membrane</keyword>
<gene>
    <name evidence="8" type="primary">Scarb1</name>
    <name evidence="8" type="ORF">E2C01_016848</name>
</gene>
<dbReference type="EMBL" id="VSRR010001252">
    <property type="protein sequence ID" value="MPC23783.1"/>
    <property type="molecule type" value="Genomic_DNA"/>
</dbReference>
<dbReference type="OrthoDB" id="514335at2759"/>
<reference evidence="8 9" key="1">
    <citation type="submission" date="2019-05" db="EMBL/GenBank/DDBJ databases">
        <title>Another draft genome of Portunus trituberculatus and its Hox gene families provides insights of decapod evolution.</title>
        <authorList>
            <person name="Jeong J.-H."/>
            <person name="Song I."/>
            <person name="Kim S."/>
            <person name="Choi T."/>
            <person name="Kim D."/>
            <person name="Ryu S."/>
            <person name="Kim W."/>
        </authorList>
    </citation>
    <scope>NUCLEOTIDE SEQUENCE [LARGE SCALE GENOMIC DNA]</scope>
    <source>
        <tissue evidence="8">Muscle</tissue>
    </source>
</reference>
<dbReference type="PANTHER" id="PTHR11923:SF93">
    <property type="entry name" value="GH07959P-RELATED"/>
    <property type="match status" value="1"/>
</dbReference>
<dbReference type="PANTHER" id="PTHR11923">
    <property type="entry name" value="SCAVENGER RECEPTOR CLASS B TYPE-1 SR-B1"/>
    <property type="match status" value="1"/>
</dbReference>
<dbReference type="Proteomes" id="UP000324222">
    <property type="component" value="Unassembled WGS sequence"/>
</dbReference>
<evidence type="ECO:0000256" key="1">
    <source>
        <dbReference type="ARBA" id="ARBA00004370"/>
    </source>
</evidence>
<accession>A0A5B7DS08</accession>
<comment type="similarity">
    <text evidence="2">Belongs to the CD36 family.</text>
</comment>
<dbReference type="GO" id="GO:0016020">
    <property type="term" value="C:membrane"/>
    <property type="evidence" value="ECO:0007669"/>
    <property type="project" value="UniProtKB-SubCell"/>
</dbReference>
<comment type="caution">
    <text evidence="8">The sequence shown here is derived from an EMBL/GenBank/DDBJ whole genome shotgun (WGS) entry which is preliminary data.</text>
</comment>
<evidence type="ECO:0000313" key="9">
    <source>
        <dbReference type="Proteomes" id="UP000324222"/>
    </source>
</evidence>
<dbReference type="GO" id="GO:0005737">
    <property type="term" value="C:cytoplasm"/>
    <property type="evidence" value="ECO:0007669"/>
    <property type="project" value="TreeGrafter"/>
</dbReference>
<sequence length="227" mass="25224">MSLFYDKEIEDENGVPGYRYSATNHTFANETVVPGNECYCVEGTCAPTGLLNAESCRFGSPAFISFPHFLHADPYLLDTVEGVAPNMEDHHFYIDLIPELGIPIQVAARMQINMHVIPYKGNGPLHVGKIDILSKVEEVYLPLVWFETIAALPSSYARELKALLYIMNSPIITIIFSLMVGLGLLTIILVLVYHYQLSSPASSLSLFALKAIEFTLLVFEGKSYLTD</sequence>
<dbReference type="PRINTS" id="PR01609">
    <property type="entry name" value="CD36FAMILY"/>
</dbReference>
<keyword evidence="4 7" id="KW-1133">Transmembrane helix</keyword>
<keyword evidence="6" id="KW-0325">Glycoprotein</keyword>
<evidence type="ECO:0000256" key="7">
    <source>
        <dbReference type="SAM" id="Phobius"/>
    </source>
</evidence>
<protein>
    <submittedName>
        <fullName evidence="8">Scavenger receptor class B member 1</fullName>
    </submittedName>
</protein>
<keyword evidence="8" id="KW-0675">Receptor</keyword>